<evidence type="ECO:0000256" key="2">
    <source>
        <dbReference type="ARBA" id="ARBA00022679"/>
    </source>
</evidence>
<evidence type="ECO:0000256" key="6">
    <source>
        <dbReference type="ARBA" id="ARBA00030025"/>
    </source>
</evidence>
<dbReference type="GO" id="GO:0106361">
    <property type="term" value="F:protein-arginine rhamnosyltransferase activity"/>
    <property type="evidence" value="ECO:0007669"/>
    <property type="project" value="InterPro"/>
</dbReference>
<keyword evidence="2 8" id="KW-0808">Transferase</keyword>
<protein>
    <recommendedName>
        <fullName evidence="5">Protein-arginine rhamnosyltransferase</fullName>
    </recommendedName>
    <alternativeName>
        <fullName evidence="6">EF-P arginine rhamnosyltransferase</fullName>
    </alternativeName>
</protein>
<dbReference type="InterPro" id="IPR016633">
    <property type="entry name" value="EarP"/>
</dbReference>
<evidence type="ECO:0000256" key="4">
    <source>
        <dbReference type="ARBA" id="ARBA00024346"/>
    </source>
</evidence>
<dbReference type="GO" id="GO:0003746">
    <property type="term" value="F:translation elongation factor activity"/>
    <property type="evidence" value="ECO:0007669"/>
    <property type="project" value="UniProtKB-KW"/>
</dbReference>
<dbReference type="AlphaFoldDB" id="A0A7X3H8W8"/>
<evidence type="ECO:0000256" key="5">
    <source>
        <dbReference type="ARBA" id="ARBA00024416"/>
    </source>
</evidence>
<comment type="similarity">
    <text evidence="4">Belongs to the glycosyltransferase 104 family.</text>
</comment>
<comment type="caution">
    <text evidence="8">The sequence shown here is derived from an EMBL/GenBank/DDBJ whole genome shotgun (WGS) entry which is preliminary data.</text>
</comment>
<keyword evidence="8" id="KW-0251">Elongation factor</keyword>
<dbReference type="Proteomes" id="UP000461288">
    <property type="component" value="Unassembled WGS sequence"/>
</dbReference>
<comment type="function">
    <text evidence="3">Protein-arginine rhamnosyltransferase that catalyzes the transfer of a single rhamnose to elongation factor P (EF-P) on 'Lys-32', a modification required for EF-P-dependent rescue of polyproline stalled ribosomes.</text>
</comment>
<dbReference type="Pfam" id="PF10093">
    <property type="entry name" value="EarP"/>
    <property type="match status" value="1"/>
</dbReference>
<keyword evidence="1" id="KW-0328">Glycosyltransferase</keyword>
<gene>
    <name evidence="8" type="primary">earP</name>
    <name evidence="8" type="ORF">GO594_16500</name>
</gene>
<evidence type="ECO:0000313" key="8">
    <source>
        <dbReference type="EMBL" id="MWK57583.1"/>
    </source>
</evidence>
<reference evidence="8 9" key="1">
    <citation type="submission" date="2019-12" db="EMBL/GenBank/DDBJ databases">
        <title>Draft genome sequence of Pseudomonas otitidis recovered from a chicken carcass.</title>
        <authorList>
            <person name="Vieira T.R."/>
            <person name="Oliviera E.F.C."/>
            <person name="Silva N.M.V."/>
            <person name="Sambrano G.E."/>
            <person name="Cibulski S.P."/>
            <person name="Cardoso M.R.I."/>
        </authorList>
    </citation>
    <scope>NUCLEOTIDE SEQUENCE [LARGE SCALE GENOMIC DNA]</scope>
    <source>
        <strain evidence="8 9">25_K</strain>
    </source>
</reference>
<dbReference type="EMBL" id="WTFN01000038">
    <property type="protein sequence ID" value="MWK57583.1"/>
    <property type="molecule type" value="Genomic_DNA"/>
</dbReference>
<organism evidence="8 9">
    <name type="scientific">Metapseudomonas otitidis</name>
    <dbReference type="NCBI Taxonomy" id="319939"/>
    <lineage>
        <taxon>Bacteria</taxon>
        <taxon>Pseudomonadati</taxon>
        <taxon>Pseudomonadota</taxon>
        <taxon>Gammaproteobacteria</taxon>
        <taxon>Pseudomonadales</taxon>
        <taxon>Pseudomonadaceae</taxon>
        <taxon>Metapseudomonas</taxon>
    </lineage>
</organism>
<evidence type="ECO:0000256" key="7">
    <source>
        <dbReference type="ARBA" id="ARBA00048472"/>
    </source>
</evidence>
<name>A0A7X3H8W8_9GAMM</name>
<sequence>MLNLVSGWGCRCYAGPGTPPAFFCVGPGVNCAPLQVRGGAVNWDIFCSVVDNYGDIGVTWRLARQLVAEHGLAVRLWVDEPAAFQRLHPAADPQADRQVCAGVEVRRWHREWPDVAPADGVIEAFACELPAAYVAAMQARERPPLWLNLEYLSAEDWVGGCHGLPSLQANGLNKFFFFPGFRADTGGLLREAGLLARREAWQADRVAQDAFLASLGVVREAGARLVSLFAYENPALASWLQALAEDTRPTCLLVPEGRILGDLAAWVGQDGLVAGDRLQRGNLSLVVLPFVPQDDYDRLLWCCDFNAVRGEDSFVRAQWAGRPLLWHIYQQAEDAHLEKLEAFLSLYGEGLSSEAAQALRGAWLAWNRGGDMGEAWRALVRHEAELQVWAQRWCGLQGSRQDLAAGMVHFYTNWI</sequence>
<evidence type="ECO:0000256" key="3">
    <source>
        <dbReference type="ARBA" id="ARBA00024303"/>
    </source>
</evidence>
<evidence type="ECO:0000256" key="1">
    <source>
        <dbReference type="ARBA" id="ARBA00022676"/>
    </source>
</evidence>
<dbReference type="NCBIfam" id="TIGR03837">
    <property type="entry name" value="efp_Arg_rhamno"/>
    <property type="match status" value="1"/>
</dbReference>
<accession>A0A7X3H8W8</accession>
<dbReference type="PIRSF" id="PIRSF015557">
    <property type="entry name" value="UCP015557"/>
    <property type="match status" value="1"/>
</dbReference>
<evidence type="ECO:0000313" key="9">
    <source>
        <dbReference type="Proteomes" id="UP000461288"/>
    </source>
</evidence>
<keyword evidence="8" id="KW-0648">Protein biosynthesis</keyword>
<proteinExistence type="inferred from homology"/>
<comment type="catalytic activity">
    <reaction evidence="7">
        <text>dTDP-beta-L-rhamnose + L-arginyl-[protein] = N(omega)-(alpha-L-rhamnosyl)-L-arginyl-[protein] + dTDP + H(+)</text>
        <dbReference type="Rhea" id="RHEA:66692"/>
        <dbReference type="Rhea" id="RHEA-COMP:10532"/>
        <dbReference type="Rhea" id="RHEA-COMP:17096"/>
        <dbReference type="ChEBI" id="CHEBI:15378"/>
        <dbReference type="ChEBI" id="CHEBI:29965"/>
        <dbReference type="ChEBI" id="CHEBI:57510"/>
        <dbReference type="ChEBI" id="CHEBI:58369"/>
        <dbReference type="ChEBI" id="CHEBI:167445"/>
    </reaction>
    <physiologicalReaction direction="left-to-right" evidence="7">
        <dbReference type="Rhea" id="RHEA:66693"/>
    </physiologicalReaction>
</comment>